<name>A0A8J3BRR7_9ACTN</name>
<protein>
    <recommendedName>
        <fullName evidence="4">DUF4360 domain-containing protein</fullName>
    </recommendedName>
</protein>
<keyword evidence="1" id="KW-0732">Signal</keyword>
<organism evidence="2 3">
    <name type="scientific">Pilimelia terevasa</name>
    <dbReference type="NCBI Taxonomy" id="53372"/>
    <lineage>
        <taxon>Bacteria</taxon>
        <taxon>Bacillati</taxon>
        <taxon>Actinomycetota</taxon>
        <taxon>Actinomycetes</taxon>
        <taxon>Micromonosporales</taxon>
        <taxon>Micromonosporaceae</taxon>
        <taxon>Pilimelia</taxon>
    </lineage>
</organism>
<dbReference type="RefSeq" id="WP_189114797.1">
    <property type="nucleotide sequence ID" value="NZ_BMQC01000009.1"/>
</dbReference>
<dbReference type="AlphaFoldDB" id="A0A8J3BRR7"/>
<reference evidence="2" key="2">
    <citation type="submission" date="2020-09" db="EMBL/GenBank/DDBJ databases">
        <authorList>
            <person name="Sun Q."/>
            <person name="Ohkuma M."/>
        </authorList>
    </citation>
    <scope>NUCLEOTIDE SEQUENCE</scope>
    <source>
        <strain evidence="2">JCM 3091</strain>
    </source>
</reference>
<evidence type="ECO:0008006" key="4">
    <source>
        <dbReference type="Google" id="ProtNLM"/>
    </source>
</evidence>
<comment type="caution">
    <text evidence="2">The sequence shown here is derived from an EMBL/GenBank/DDBJ whole genome shotgun (WGS) entry which is preliminary data.</text>
</comment>
<proteinExistence type="predicted"/>
<accession>A0A8J3BRR7</accession>
<evidence type="ECO:0000313" key="3">
    <source>
        <dbReference type="Proteomes" id="UP000662200"/>
    </source>
</evidence>
<dbReference type="Proteomes" id="UP000662200">
    <property type="component" value="Unassembled WGS sequence"/>
</dbReference>
<gene>
    <name evidence="2" type="ORF">GCM10010124_28440</name>
</gene>
<feature type="chain" id="PRO_5039431291" description="DUF4360 domain-containing protein" evidence="1">
    <location>
        <begin position="30"/>
        <end position="203"/>
    </location>
</feature>
<keyword evidence="3" id="KW-1185">Reference proteome</keyword>
<feature type="signal peptide" evidence="1">
    <location>
        <begin position="1"/>
        <end position="29"/>
    </location>
</feature>
<dbReference type="EMBL" id="BMQC01000009">
    <property type="protein sequence ID" value="GGK34152.1"/>
    <property type="molecule type" value="Genomic_DNA"/>
</dbReference>
<sequence length="203" mass="20916">MTASALRQVAACAVAALAPLPFTAPPAAAAASRADWVSVTLTAVAGLCTQTGTPAVEVVGTDVIRLSTPGFTLSTTGGGLSTYCEATIEVRMKAHKRLELAELRPRAEIHTSVNAGAQTAARVEPAVDAGVESRRTWPGNTHVSWGPPVEGAGTELVDCGARQTFKLITELHSLTQAPTDTATLHSGTTEALRPAVAVDAYDC</sequence>
<evidence type="ECO:0000256" key="1">
    <source>
        <dbReference type="SAM" id="SignalP"/>
    </source>
</evidence>
<reference evidence="2" key="1">
    <citation type="journal article" date="2014" name="Int. J. Syst. Evol. Microbiol.">
        <title>Complete genome sequence of Corynebacterium casei LMG S-19264T (=DSM 44701T), isolated from a smear-ripened cheese.</title>
        <authorList>
            <consortium name="US DOE Joint Genome Institute (JGI-PGF)"/>
            <person name="Walter F."/>
            <person name="Albersmeier A."/>
            <person name="Kalinowski J."/>
            <person name="Ruckert C."/>
        </authorList>
    </citation>
    <scope>NUCLEOTIDE SEQUENCE</scope>
    <source>
        <strain evidence="2">JCM 3091</strain>
    </source>
</reference>
<evidence type="ECO:0000313" key="2">
    <source>
        <dbReference type="EMBL" id="GGK34152.1"/>
    </source>
</evidence>